<dbReference type="Gene3D" id="1.10.630.10">
    <property type="entry name" value="Cytochrome P450"/>
    <property type="match status" value="1"/>
</dbReference>
<evidence type="ECO:0000256" key="8">
    <source>
        <dbReference type="ARBA" id="ARBA00022989"/>
    </source>
</evidence>
<feature type="transmembrane region" description="Helical" evidence="14">
    <location>
        <begin position="6"/>
        <end position="27"/>
    </location>
</feature>
<evidence type="ECO:0000256" key="14">
    <source>
        <dbReference type="SAM" id="Phobius"/>
    </source>
</evidence>
<gene>
    <name evidence="15" type="ORF">C8F04DRAFT_1209013</name>
</gene>
<dbReference type="PRINTS" id="PR00465">
    <property type="entry name" value="EP450IV"/>
</dbReference>
<dbReference type="EMBL" id="JARJCM010000026">
    <property type="protein sequence ID" value="KAJ7039575.1"/>
    <property type="molecule type" value="Genomic_DNA"/>
</dbReference>
<evidence type="ECO:0000256" key="9">
    <source>
        <dbReference type="ARBA" id="ARBA00023002"/>
    </source>
</evidence>
<dbReference type="GO" id="GO:0020037">
    <property type="term" value="F:heme binding"/>
    <property type="evidence" value="ECO:0007669"/>
    <property type="project" value="InterPro"/>
</dbReference>
<accession>A0AAD6X8R5</accession>
<evidence type="ECO:0000256" key="4">
    <source>
        <dbReference type="ARBA" id="ARBA00010617"/>
    </source>
</evidence>
<dbReference type="PRINTS" id="PR00385">
    <property type="entry name" value="P450"/>
</dbReference>
<dbReference type="SUPFAM" id="SSF48264">
    <property type="entry name" value="Cytochrome P450"/>
    <property type="match status" value="1"/>
</dbReference>
<dbReference type="Pfam" id="PF00067">
    <property type="entry name" value="p450"/>
    <property type="match status" value="1"/>
</dbReference>
<evidence type="ECO:0000256" key="7">
    <source>
        <dbReference type="ARBA" id="ARBA00022723"/>
    </source>
</evidence>
<reference evidence="15" key="1">
    <citation type="submission" date="2023-03" db="EMBL/GenBank/DDBJ databases">
        <title>Massive genome expansion in bonnet fungi (Mycena s.s.) driven by repeated elements and novel gene families across ecological guilds.</title>
        <authorList>
            <consortium name="Lawrence Berkeley National Laboratory"/>
            <person name="Harder C.B."/>
            <person name="Miyauchi S."/>
            <person name="Viragh M."/>
            <person name="Kuo A."/>
            <person name="Thoen E."/>
            <person name="Andreopoulos B."/>
            <person name="Lu D."/>
            <person name="Skrede I."/>
            <person name="Drula E."/>
            <person name="Henrissat B."/>
            <person name="Morin E."/>
            <person name="Kohler A."/>
            <person name="Barry K."/>
            <person name="LaButti K."/>
            <person name="Morin E."/>
            <person name="Salamov A."/>
            <person name="Lipzen A."/>
            <person name="Mereny Z."/>
            <person name="Hegedus B."/>
            <person name="Baldrian P."/>
            <person name="Stursova M."/>
            <person name="Weitz H."/>
            <person name="Taylor A."/>
            <person name="Grigoriev I.V."/>
            <person name="Nagy L.G."/>
            <person name="Martin F."/>
            <person name="Kauserud H."/>
        </authorList>
    </citation>
    <scope>NUCLEOTIDE SEQUENCE</scope>
    <source>
        <strain evidence="15">CBHHK200</strain>
    </source>
</reference>
<dbReference type="InterPro" id="IPR002403">
    <property type="entry name" value="Cyt_P450_E_grp-IV"/>
</dbReference>
<evidence type="ECO:0000256" key="12">
    <source>
        <dbReference type="ARBA" id="ARBA00023136"/>
    </source>
</evidence>
<evidence type="ECO:0000313" key="15">
    <source>
        <dbReference type="EMBL" id="KAJ7039575.1"/>
    </source>
</evidence>
<proteinExistence type="inferred from homology"/>
<evidence type="ECO:0000256" key="11">
    <source>
        <dbReference type="ARBA" id="ARBA00023033"/>
    </source>
</evidence>
<dbReference type="AlphaFoldDB" id="A0AAD6X8R5"/>
<evidence type="ECO:0000256" key="1">
    <source>
        <dbReference type="ARBA" id="ARBA00001971"/>
    </source>
</evidence>
<keyword evidence="7 13" id="KW-0479">Metal-binding</keyword>
<protein>
    <submittedName>
        <fullName evidence="15">Cytochrome P450</fullName>
    </submittedName>
</protein>
<feature type="binding site" description="axial binding residue" evidence="13">
    <location>
        <position position="423"/>
    </location>
    <ligand>
        <name>heme</name>
        <dbReference type="ChEBI" id="CHEBI:30413"/>
    </ligand>
    <ligandPart>
        <name>Fe</name>
        <dbReference type="ChEBI" id="CHEBI:18248"/>
    </ligandPart>
</feature>
<dbReference type="GO" id="GO:0004497">
    <property type="term" value="F:monooxygenase activity"/>
    <property type="evidence" value="ECO:0007669"/>
    <property type="project" value="UniProtKB-KW"/>
</dbReference>
<comment type="cofactor">
    <cofactor evidence="1 13">
        <name>heme</name>
        <dbReference type="ChEBI" id="CHEBI:30413"/>
    </cofactor>
</comment>
<organism evidence="15 16">
    <name type="scientific">Mycena alexandri</name>
    <dbReference type="NCBI Taxonomy" id="1745969"/>
    <lineage>
        <taxon>Eukaryota</taxon>
        <taxon>Fungi</taxon>
        <taxon>Dikarya</taxon>
        <taxon>Basidiomycota</taxon>
        <taxon>Agaricomycotina</taxon>
        <taxon>Agaricomycetes</taxon>
        <taxon>Agaricomycetidae</taxon>
        <taxon>Agaricales</taxon>
        <taxon>Marasmiineae</taxon>
        <taxon>Mycenaceae</taxon>
        <taxon>Mycena</taxon>
    </lineage>
</organism>
<dbReference type="Proteomes" id="UP001218188">
    <property type="component" value="Unassembled WGS sequence"/>
</dbReference>
<keyword evidence="8 14" id="KW-1133">Transmembrane helix</keyword>
<evidence type="ECO:0000256" key="10">
    <source>
        <dbReference type="ARBA" id="ARBA00023004"/>
    </source>
</evidence>
<sequence>MISQLLLPILGTLLCYVVLHVLQLLYYDLTSPLRSMPGPKAPDDALVADKWRQEFGPNFVFKGLFNVRELHTSDIKAIAHIISRSTVYRKAPFALYTTRRLFGNGTKFRFEGKMRKVMNPAFGPAQIRLMSDVFVDKASQLRDIWDAQITAGNSNPTIEVLSWLRRMTLDVIGEAGFNHQFDGLKEKPNDLNQYKVFDTARTKMFKIGNELVERSKLAASKTAEGGESFSGRRDLLSLLIRANMGTDIPEHQRLTDEEVIGQIPTFFLAGHETTSTASAWALHALSVNREAQTKLREELLTVTSDTPTMDELNNLVYLEWVVRETMRVHSPLVFTGRMAMEDDVLPLSKPYIDPNGGVHNSLPIPKGQLVHIPILAVNTDPEIWGPDAAEFRPERWEHVPEAAKAVPGVWANLLTFFAGPHNCIGFRFTLVEQKALLFTLIRAFEFEMAVPKGGIGRSPTPLQRPVVLGDKEKTSQMPLIVKQVS</sequence>
<keyword evidence="16" id="KW-1185">Reference proteome</keyword>
<keyword evidence="12 14" id="KW-0472">Membrane</keyword>
<evidence type="ECO:0000313" key="16">
    <source>
        <dbReference type="Proteomes" id="UP001218188"/>
    </source>
</evidence>
<evidence type="ECO:0000256" key="5">
    <source>
        <dbReference type="ARBA" id="ARBA00022617"/>
    </source>
</evidence>
<keyword evidence="10 13" id="KW-0408">Iron</keyword>
<evidence type="ECO:0000256" key="13">
    <source>
        <dbReference type="PIRSR" id="PIRSR602403-1"/>
    </source>
</evidence>
<keyword evidence="6 14" id="KW-0812">Transmembrane</keyword>
<keyword evidence="5 13" id="KW-0349">Heme</keyword>
<evidence type="ECO:0000256" key="2">
    <source>
        <dbReference type="ARBA" id="ARBA00004370"/>
    </source>
</evidence>
<keyword evidence="9" id="KW-0560">Oxidoreductase</keyword>
<dbReference type="PANTHER" id="PTHR24305">
    <property type="entry name" value="CYTOCHROME P450"/>
    <property type="match status" value="1"/>
</dbReference>
<dbReference type="GO" id="GO:0016705">
    <property type="term" value="F:oxidoreductase activity, acting on paired donors, with incorporation or reduction of molecular oxygen"/>
    <property type="evidence" value="ECO:0007669"/>
    <property type="project" value="InterPro"/>
</dbReference>
<dbReference type="InterPro" id="IPR036396">
    <property type="entry name" value="Cyt_P450_sf"/>
</dbReference>
<dbReference type="InterPro" id="IPR050121">
    <property type="entry name" value="Cytochrome_P450_monoxygenase"/>
</dbReference>
<name>A0AAD6X8R5_9AGAR</name>
<dbReference type="GO" id="GO:0005506">
    <property type="term" value="F:iron ion binding"/>
    <property type="evidence" value="ECO:0007669"/>
    <property type="project" value="InterPro"/>
</dbReference>
<dbReference type="InterPro" id="IPR001128">
    <property type="entry name" value="Cyt_P450"/>
</dbReference>
<comment type="pathway">
    <text evidence="3">Secondary metabolite biosynthesis; terpenoid biosynthesis.</text>
</comment>
<evidence type="ECO:0000256" key="6">
    <source>
        <dbReference type="ARBA" id="ARBA00022692"/>
    </source>
</evidence>
<comment type="caution">
    <text evidence="15">The sequence shown here is derived from an EMBL/GenBank/DDBJ whole genome shotgun (WGS) entry which is preliminary data.</text>
</comment>
<comment type="subcellular location">
    <subcellularLocation>
        <location evidence="2">Membrane</location>
    </subcellularLocation>
</comment>
<keyword evidence="11" id="KW-0503">Monooxygenase</keyword>
<dbReference type="GO" id="GO:0016020">
    <property type="term" value="C:membrane"/>
    <property type="evidence" value="ECO:0007669"/>
    <property type="project" value="UniProtKB-SubCell"/>
</dbReference>
<evidence type="ECO:0000256" key="3">
    <source>
        <dbReference type="ARBA" id="ARBA00004721"/>
    </source>
</evidence>
<dbReference type="PANTHER" id="PTHR24305:SF166">
    <property type="entry name" value="CYTOCHROME P450 12A4, MITOCHONDRIAL-RELATED"/>
    <property type="match status" value="1"/>
</dbReference>
<comment type="similarity">
    <text evidence="4">Belongs to the cytochrome P450 family.</text>
</comment>